<dbReference type="InterPro" id="IPR004680">
    <property type="entry name" value="Cit_transptr-like_dom"/>
</dbReference>
<evidence type="ECO:0000256" key="4">
    <source>
        <dbReference type="ARBA" id="ARBA00022989"/>
    </source>
</evidence>
<feature type="transmembrane region" description="Helical" evidence="6">
    <location>
        <begin position="139"/>
        <end position="167"/>
    </location>
</feature>
<comment type="caution">
    <text evidence="8">The sequence shown here is derived from an EMBL/GenBank/DDBJ whole genome shotgun (WGS) entry which is preliminary data.</text>
</comment>
<feature type="transmembrane region" description="Helical" evidence="6">
    <location>
        <begin position="224"/>
        <end position="243"/>
    </location>
</feature>
<keyword evidence="3 6" id="KW-0812">Transmembrane</keyword>
<dbReference type="Pfam" id="PF03600">
    <property type="entry name" value="CitMHS"/>
    <property type="match status" value="1"/>
</dbReference>
<dbReference type="EMBL" id="JAPFCC010000001">
    <property type="protein sequence ID" value="MCW7554830.1"/>
    <property type="molecule type" value="Genomic_DNA"/>
</dbReference>
<keyword evidence="9" id="KW-1185">Reference proteome</keyword>
<feature type="transmembrane region" description="Helical" evidence="6">
    <location>
        <begin position="355"/>
        <end position="373"/>
    </location>
</feature>
<evidence type="ECO:0000256" key="2">
    <source>
        <dbReference type="ARBA" id="ARBA00022448"/>
    </source>
</evidence>
<name>A0ABT3MZM3_9GAMM</name>
<feature type="transmembrane region" description="Helical" evidence="6">
    <location>
        <begin position="317"/>
        <end position="335"/>
    </location>
</feature>
<feature type="transmembrane region" description="Helical" evidence="6">
    <location>
        <begin position="98"/>
        <end position="118"/>
    </location>
</feature>
<dbReference type="PANTHER" id="PTHR10283">
    <property type="entry name" value="SOLUTE CARRIER FAMILY 13 MEMBER"/>
    <property type="match status" value="1"/>
</dbReference>
<dbReference type="PANTHER" id="PTHR10283:SF92">
    <property type="entry name" value="LOW-AFFINITY PHOSPHATE TRANSPORTER PHO91"/>
    <property type="match status" value="1"/>
</dbReference>
<organism evidence="8 9">
    <name type="scientific">Endozoicomonas gorgoniicola</name>
    <dbReference type="NCBI Taxonomy" id="1234144"/>
    <lineage>
        <taxon>Bacteria</taxon>
        <taxon>Pseudomonadati</taxon>
        <taxon>Pseudomonadota</taxon>
        <taxon>Gammaproteobacteria</taxon>
        <taxon>Oceanospirillales</taxon>
        <taxon>Endozoicomonadaceae</taxon>
        <taxon>Endozoicomonas</taxon>
    </lineage>
</organism>
<gene>
    <name evidence="8" type="ORF">NX722_19845</name>
</gene>
<evidence type="ECO:0000259" key="7">
    <source>
        <dbReference type="Pfam" id="PF03600"/>
    </source>
</evidence>
<evidence type="ECO:0000313" key="9">
    <source>
        <dbReference type="Proteomes" id="UP001209854"/>
    </source>
</evidence>
<keyword evidence="4 6" id="KW-1133">Transmembrane helix</keyword>
<evidence type="ECO:0000256" key="6">
    <source>
        <dbReference type="SAM" id="Phobius"/>
    </source>
</evidence>
<reference evidence="8 9" key="1">
    <citation type="submission" date="2022-10" db="EMBL/GenBank/DDBJ databases">
        <title>High-quality genome sequences of two octocoral-associated bacteria, Endozoicomonas euniceicola EF212 and Endozoicomonas gorgoniicola PS125.</title>
        <authorList>
            <person name="Chiou Y.-J."/>
            <person name="Chen Y.-H."/>
        </authorList>
    </citation>
    <scope>NUCLEOTIDE SEQUENCE [LARGE SCALE GENOMIC DNA]</scope>
    <source>
        <strain evidence="8 9">PS125</strain>
    </source>
</reference>
<feature type="transmembrane region" description="Helical" evidence="6">
    <location>
        <begin position="446"/>
        <end position="467"/>
    </location>
</feature>
<evidence type="ECO:0000256" key="3">
    <source>
        <dbReference type="ARBA" id="ARBA00022692"/>
    </source>
</evidence>
<feature type="domain" description="Citrate transporter-like" evidence="7">
    <location>
        <begin position="46"/>
        <end position="394"/>
    </location>
</feature>
<evidence type="ECO:0000256" key="5">
    <source>
        <dbReference type="ARBA" id="ARBA00023136"/>
    </source>
</evidence>
<dbReference type="InterPro" id="IPR001898">
    <property type="entry name" value="SLC13A/DASS"/>
</dbReference>
<comment type="subcellular location">
    <subcellularLocation>
        <location evidence="1">Membrane</location>
        <topology evidence="1">Multi-pass membrane protein</topology>
    </subcellularLocation>
</comment>
<sequence>MYRNAKLAVIGLLFLFLFFLPVEMIPISGITIAGQRVMAIFVLATLLWVTELVPAYATSLTILGLLCITTSDSAPFMLKEGIEPEFMLSYSRIMSSLAAPVVILFMGGFFIAIAATKYKLDINMARVLLQPIGTDYSKVMLGLMGITAIFSMFMSNTATTAMMLTLLTPLLKSMDNNDLGVKGMIMSVPIAANVGGIGTPIGTPPNAIAFRYLTGEYAMGFGDWMLFAIPMAAVLIFISWVLLQKVYPTGISKIDLEIDSEFDQSRNALIVYGTTTATILLWITSSLHGINSYTVALLPVIVFSLCGIISTEDIKQINWDVLWLIAGGIALGYGLERSGLASALVHTIPFDSMGIVVVLFMLSIVAMIMATFMSNTATANLLMPIAVSIATVLSGLDAFGGLSVVVICVALSASMGMSLPISTPPNALAHATGMVGSKDFIKMGKFVSSIGVLMIFACMVALGSIGYF</sequence>
<feature type="transmembrane region" description="Helical" evidence="6">
    <location>
        <begin position="385"/>
        <end position="413"/>
    </location>
</feature>
<protein>
    <submittedName>
        <fullName evidence="8">DASS family sodium-coupled anion symporter</fullName>
    </submittedName>
</protein>
<dbReference type="Proteomes" id="UP001209854">
    <property type="component" value="Unassembled WGS sequence"/>
</dbReference>
<dbReference type="RefSeq" id="WP_262564596.1">
    <property type="nucleotide sequence ID" value="NZ_JAPFCC010000001.1"/>
</dbReference>
<dbReference type="NCBIfam" id="TIGR00785">
    <property type="entry name" value="dass"/>
    <property type="match status" value="1"/>
</dbReference>
<keyword evidence="2" id="KW-0813">Transport</keyword>
<feature type="transmembrane region" description="Helical" evidence="6">
    <location>
        <begin position="290"/>
        <end position="310"/>
    </location>
</feature>
<accession>A0ABT3MZM3</accession>
<evidence type="ECO:0000313" key="8">
    <source>
        <dbReference type="EMBL" id="MCW7554830.1"/>
    </source>
</evidence>
<keyword evidence="5 6" id="KW-0472">Membrane</keyword>
<evidence type="ECO:0000256" key="1">
    <source>
        <dbReference type="ARBA" id="ARBA00004141"/>
    </source>
</evidence>
<proteinExistence type="predicted"/>
<feature type="transmembrane region" description="Helical" evidence="6">
    <location>
        <begin position="264"/>
        <end position="284"/>
    </location>
</feature>